<reference evidence="4 5" key="1">
    <citation type="journal article" date="2014" name="Science">
        <title>Plant genetics. Early allopolyploid evolution in the post-Neolithic Brassica napus oilseed genome.</title>
        <authorList>
            <person name="Chalhoub B."/>
            <person name="Denoeud F."/>
            <person name="Liu S."/>
            <person name="Parkin I.A."/>
            <person name="Tang H."/>
            <person name="Wang X."/>
            <person name="Chiquet J."/>
            <person name="Belcram H."/>
            <person name="Tong C."/>
            <person name="Samans B."/>
            <person name="Correa M."/>
            <person name="Da Silva C."/>
            <person name="Just J."/>
            <person name="Falentin C."/>
            <person name="Koh C.S."/>
            <person name="Le Clainche I."/>
            <person name="Bernard M."/>
            <person name="Bento P."/>
            <person name="Noel B."/>
            <person name="Labadie K."/>
            <person name="Alberti A."/>
            <person name="Charles M."/>
            <person name="Arnaud D."/>
            <person name="Guo H."/>
            <person name="Daviaud C."/>
            <person name="Alamery S."/>
            <person name="Jabbari K."/>
            <person name="Zhao M."/>
            <person name="Edger P.P."/>
            <person name="Chelaifa H."/>
            <person name="Tack D."/>
            <person name="Lassalle G."/>
            <person name="Mestiri I."/>
            <person name="Schnel N."/>
            <person name="Le Paslier M.C."/>
            <person name="Fan G."/>
            <person name="Renault V."/>
            <person name="Bayer P.E."/>
            <person name="Golicz A.A."/>
            <person name="Manoli S."/>
            <person name="Lee T.H."/>
            <person name="Thi V.H."/>
            <person name="Chalabi S."/>
            <person name="Hu Q."/>
            <person name="Fan C."/>
            <person name="Tollenaere R."/>
            <person name="Lu Y."/>
            <person name="Battail C."/>
            <person name="Shen J."/>
            <person name="Sidebottom C.H."/>
            <person name="Wang X."/>
            <person name="Canaguier A."/>
            <person name="Chauveau A."/>
            <person name="Berard A."/>
            <person name="Deniot G."/>
            <person name="Guan M."/>
            <person name="Liu Z."/>
            <person name="Sun F."/>
            <person name="Lim Y.P."/>
            <person name="Lyons E."/>
            <person name="Town C.D."/>
            <person name="Bancroft I."/>
            <person name="Wang X."/>
            <person name="Meng J."/>
            <person name="Ma J."/>
            <person name="Pires J.C."/>
            <person name="King G.J."/>
            <person name="Brunel D."/>
            <person name="Delourme R."/>
            <person name="Renard M."/>
            <person name="Aury J.M."/>
            <person name="Adams K.L."/>
            <person name="Batley J."/>
            <person name="Snowdon R.J."/>
            <person name="Tost J."/>
            <person name="Edwards D."/>
            <person name="Zhou Y."/>
            <person name="Hua W."/>
            <person name="Sharpe A.G."/>
            <person name="Paterson A.H."/>
            <person name="Guan C."/>
            <person name="Wincker P."/>
        </authorList>
    </citation>
    <scope>NUCLEOTIDE SEQUENCE [LARGE SCALE GENOMIC DNA]</scope>
    <source>
        <strain evidence="5">cv. Darmor-bzh</strain>
    </source>
</reference>
<evidence type="ECO:0000313" key="4">
    <source>
        <dbReference type="EMBL" id="CDY15515.1"/>
    </source>
</evidence>
<dbReference type="STRING" id="3708.A0A078FM96"/>
<name>A0A078FM96_BRANA</name>
<gene>
    <name evidence="4" type="primary">BnaA08g27990D</name>
    <name evidence="3" type="ORF">DARMORV10_A08P36780.1</name>
    <name evidence="4" type="ORF">GSBRNA2T00089685001</name>
</gene>
<dbReference type="Pfam" id="PF14868">
    <property type="entry name" value="DUF4487"/>
    <property type="match status" value="1"/>
</dbReference>
<reference evidence="3" key="3">
    <citation type="submission" date="2021-01" db="EMBL/GenBank/DDBJ databases">
        <authorList>
            <consortium name="Genoscope - CEA"/>
            <person name="William W."/>
        </authorList>
    </citation>
    <scope>NUCLEOTIDE SEQUENCE</scope>
</reference>
<reference evidence="4" key="2">
    <citation type="submission" date="2014-06" db="EMBL/GenBank/DDBJ databases">
        <authorList>
            <person name="Genoscope - CEA"/>
        </authorList>
    </citation>
    <scope>NUCLEOTIDE SEQUENCE</scope>
</reference>
<feature type="domain" description="DUF4283" evidence="2">
    <location>
        <begin position="270"/>
        <end position="349"/>
    </location>
</feature>
<feature type="compositionally biased region" description="Polar residues" evidence="1">
    <location>
        <begin position="24"/>
        <end position="47"/>
    </location>
</feature>
<evidence type="ECO:0000259" key="2">
    <source>
        <dbReference type="Pfam" id="PF14111"/>
    </source>
</evidence>
<dbReference type="EMBL" id="HG994362">
    <property type="protein sequence ID" value="CAF2261897.1"/>
    <property type="molecule type" value="Genomic_DNA"/>
</dbReference>
<dbReference type="InterPro" id="IPR027902">
    <property type="entry name" value="DUF4487"/>
</dbReference>
<proteinExistence type="predicted"/>
<organism evidence="4 5">
    <name type="scientific">Brassica napus</name>
    <name type="common">Rape</name>
    <dbReference type="NCBI Taxonomy" id="3708"/>
    <lineage>
        <taxon>Eukaryota</taxon>
        <taxon>Viridiplantae</taxon>
        <taxon>Streptophyta</taxon>
        <taxon>Embryophyta</taxon>
        <taxon>Tracheophyta</taxon>
        <taxon>Spermatophyta</taxon>
        <taxon>Magnoliopsida</taxon>
        <taxon>eudicotyledons</taxon>
        <taxon>Gunneridae</taxon>
        <taxon>Pentapetalae</taxon>
        <taxon>rosids</taxon>
        <taxon>malvids</taxon>
        <taxon>Brassicales</taxon>
        <taxon>Brassicaceae</taxon>
        <taxon>Brassiceae</taxon>
        <taxon>Brassica</taxon>
    </lineage>
</organism>
<dbReference type="PANTHER" id="PTHR36702:SF1">
    <property type="entry name" value="HOLLIDAY JUNCTION RESOLVASE"/>
    <property type="match status" value="1"/>
</dbReference>
<dbReference type="InterPro" id="IPR025558">
    <property type="entry name" value="DUF4283"/>
</dbReference>
<dbReference type="Gramene" id="CDY15515">
    <property type="protein sequence ID" value="CDY15515"/>
    <property type="gene ID" value="GSBRNA2T00089685001"/>
</dbReference>
<evidence type="ECO:0000313" key="3">
    <source>
        <dbReference type="EMBL" id="CAF2261897.1"/>
    </source>
</evidence>
<dbReference type="EMBL" id="LK032055">
    <property type="protein sequence ID" value="CDY15515.1"/>
    <property type="molecule type" value="Genomic_DNA"/>
</dbReference>
<dbReference type="Pfam" id="PF14111">
    <property type="entry name" value="DUF4283"/>
    <property type="match status" value="1"/>
</dbReference>
<sequence length="1629" mass="181139">MEGNNAMKILEEIKSSDSPPPAISTGTVSTAEKSNAGSELSSPSAVNDDNKVMRHQIDVMVLESNPVVSSETPDLKQIGESDSVANPELVAAGDNTFSDITSQPENKEVRNTCVQDLSLPQSPGLPPITFTSPEISVESPIATFVPSLGAWAKPLAFIPPATPPTPATPSGFDPHDLNNLLDSFWPTLADGFGPNQNKKDHPSAVREFPRMPVQKIPVPELKDDGTLRFPWAARMDPATRNLYRAAKPTFRLDGTPEVTIPSQVLRLGPENKKEYIIGHFHRCSLPPGGLIHAVVNRLWGRTCRIGCRKLSETSYMFHIPHDSTRQWVIQRGVWHVDDCLLFVSPWKPVNSFKVPEVSTIPVWVTLKNVPDCCYSRLGLSHVASGLGEPMQTHKPRLDPTCLGEAKLLVEVELDKPFPKQIALDDKQGNIYLVDVEYTWIPSVCGRCGHLGHKEKRCLLPAVDLIVETRSTHEDLSAEEPLPEMGIILAESTVASEAENLESQVNVEPKHLSTPVNNPTHSKVHIANGSNSHFTSSPLADTQSAPTKTTIMEEIPSPVIVFETNLVSMDNSLVPPHSHAHDSPPINQIAHIVQDDGEGSMSEATANLNMSRGGRLIKPLQKFQDMEWKTLISRSNELSLSSMYVQQQQLIENRVQLLTQLAQLDTQENSDVASFLHSLTALWEDVTCLDVSQCLLNKAILHVASKYLALDLSDCSQYFLAFGIKVSQWCGKHLYMSVLSMEESQEEEHSSIFFQLLLDYLRFSASSFTAIGKICFVSDEASAVTVHKFVSEQLNLTKEVILNAKKVESFSSEIFKAVQGVIDSIVRLCKEFSPTVNQCVNEMKTNGNVGISTMEEGNDVRNLVSIITMGVKSMSELGMLAARDGGNLVTILNTSWKGVITLLQIDKQTLASKVDVGEIILKLISLIKESLRFSAVAWSCSVKENISATEARRVFLPVKFYLINAFKVAALFPNQVSMVFKEISLCILMISAFKVSLSQQTHGKYASEVMTDLLEKTTVDLLNALLNAGEITQELRLSLLDSLFIDEQCFPTQVCNKQGHGSQTEPSLVDILSLSVESAASARGLLLARVVLFQAVMRYSSELEEDAKLAITRKLQWLLDVLTDEKVYTSVLSSQLPMADGSGKTIVWESMFSALLLSLKTLMITLSSSPAWEELETLLLKNLLHPHFLCWQIVMELWCFWARHATDVTVANVIDKLCIFMLSMSTSEAPLCPDSVLRRTAKSICFLLTHSPKSLTAQVYKNISTESRSESAPDAYLALLLEGFPLNFLPDRMISDAKKQIVAEFFHFIENFTEKTSNSSRYFVQGGPVVALSACLGILKMSIPEIDSRTLKFGVALIQKLRNSKDEMTRVRYTEILSETLSIISRSEQLYTCQEMDNVITELQRLFITETDNSQHHLHKLKPSLALFLSGLSNYEMSETETCPKSRAVWELYHLLLRKRHWALVHHAVTAFGYFCARTGCAQLWRFVPEDAALAFDIASGKEAKTERFMSELKMFLEKEQALLSTTASQEELEMLSKEGTQVKATVQKLLEGRKQQRSMEVEKQSNKRRKLPEGICRGVELLQKGMKRINEGLSEMSSDESQDFQKSLLNQFSCLEDLVSHLVSLAASE</sequence>
<dbReference type="Proteomes" id="UP000028999">
    <property type="component" value="Unassembled WGS sequence"/>
</dbReference>
<feature type="region of interest" description="Disordered" evidence="1">
    <location>
        <begin position="1"/>
        <end position="50"/>
    </location>
</feature>
<dbReference type="Proteomes" id="UP001295469">
    <property type="component" value="Chromosome A08"/>
</dbReference>
<dbReference type="PaxDb" id="3708-A0A078FM96"/>
<dbReference type="PANTHER" id="PTHR36702">
    <property type="entry name" value="HOLLIDAY JUNCTION RESOLVASE"/>
    <property type="match status" value="1"/>
</dbReference>
<evidence type="ECO:0000313" key="5">
    <source>
        <dbReference type="Proteomes" id="UP000028999"/>
    </source>
</evidence>
<accession>A0A078FM96</accession>
<protein>
    <submittedName>
        <fullName evidence="3">(rape) hypothetical protein</fullName>
    </submittedName>
    <submittedName>
        <fullName evidence="4">BnaA08g27990D protein</fullName>
    </submittedName>
</protein>
<keyword evidence="5" id="KW-1185">Reference proteome</keyword>
<evidence type="ECO:0000256" key="1">
    <source>
        <dbReference type="SAM" id="MobiDB-lite"/>
    </source>
</evidence>